<dbReference type="SUPFAM" id="SSF52540">
    <property type="entry name" value="P-loop containing nucleoside triphosphate hydrolases"/>
    <property type="match status" value="1"/>
</dbReference>
<dbReference type="RefSeq" id="WP_036539268.1">
    <property type="nucleotide sequence ID" value="NZ_BMLF01000002.1"/>
</dbReference>
<name>A0A917SYE0_9RHOB</name>
<dbReference type="Proteomes" id="UP000649829">
    <property type="component" value="Unassembled WGS sequence"/>
</dbReference>
<dbReference type="InterPro" id="IPR027417">
    <property type="entry name" value="P-loop_NTPase"/>
</dbReference>
<reference evidence="1" key="1">
    <citation type="journal article" date="2014" name="Int. J. Syst. Evol. Microbiol.">
        <title>Complete genome sequence of Corynebacterium casei LMG S-19264T (=DSM 44701T), isolated from a smear-ripened cheese.</title>
        <authorList>
            <consortium name="US DOE Joint Genome Institute (JGI-PGF)"/>
            <person name="Walter F."/>
            <person name="Albersmeier A."/>
            <person name="Kalinowski J."/>
            <person name="Ruckert C."/>
        </authorList>
    </citation>
    <scope>NUCLEOTIDE SEQUENCE</scope>
    <source>
        <strain evidence="1">CGMCC 1.6293</strain>
    </source>
</reference>
<evidence type="ECO:0000313" key="2">
    <source>
        <dbReference type="Proteomes" id="UP000649829"/>
    </source>
</evidence>
<evidence type="ECO:0000313" key="1">
    <source>
        <dbReference type="EMBL" id="GGM04465.1"/>
    </source>
</evidence>
<keyword evidence="2" id="KW-1185">Reference proteome</keyword>
<proteinExistence type="predicted"/>
<dbReference type="Gene3D" id="3.40.50.300">
    <property type="entry name" value="P-loop containing nucleotide triphosphate hydrolases"/>
    <property type="match status" value="1"/>
</dbReference>
<protein>
    <submittedName>
        <fullName evidence="1">Uncharacterized protein</fullName>
    </submittedName>
</protein>
<organism evidence="1 2">
    <name type="scientific">Pseudooceanicola nanhaiensis</name>
    <dbReference type="NCBI Taxonomy" id="375761"/>
    <lineage>
        <taxon>Bacteria</taxon>
        <taxon>Pseudomonadati</taxon>
        <taxon>Pseudomonadota</taxon>
        <taxon>Alphaproteobacteria</taxon>
        <taxon>Rhodobacterales</taxon>
        <taxon>Paracoccaceae</taxon>
        <taxon>Pseudooceanicola</taxon>
    </lineage>
</organism>
<dbReference type="AlphaFoldDB" id="A0A917SYE0"/>
<reference evidence="1" key="2">
    <citation type="submission" date="2020-09" db="EMBL/GenBank/DDBJ databases">
        <authorList>
            <person name="Sun Q."/>
            <person name="Zhou Y."/>
        </authorList>
    </citation>
    <scope>NUCLEOTIDE SEQUENCE</scope>
    <source>
        <strain evidence="1">CGMCC 1.6293</strain>
    </source>
</reference>
<sequence>MHVLVHAGFHKTGTSSIQQGLAANRAALSPALRILLKEDMEPLTEAARAWSRRPEELEWALVLHEARGTFSALDPDDTRPVLISSEDLCGHMPFRHGLTDYAAAAPLMAGLREALAATRPDATIAFLFTTRAAAPWVKSCYAQHLRATRMTETAEDYAARALPHADLGAMVDRVAAAVAPAPVHRAALEDIAAGPLGPLDALLDLLPLDPARRATLTPPARANRALPAEVQDRLLALNRSDRPWSEVRDEKKRLVRRARRLEA</sequence>
<comment type="caution">
    <text evidence="1">The sequence shown here is derived from an EMBL/GenBank/DDBJ whole genome shotgun (WGS) entry which is preliminary data.</text>
</comment>
<accession>A0A917SYE0</accession>
<dbReference type="EMBL" id="BMLF01000002">
    <property type="protein sequence ID" value="GGM04465.1"/>
    <property type="molecule type" value="Genomic_DNA"/>
</dbReference>
<gene>
    <name evidence="1" type="ORF">GCM10011534_27760</name>
</gene>